<keyword evidence="3" id="KW-1185">Reference proteome</keyword>
<organism evidence="2 3">
    <name type="scientific">Pipistrellus nathusii</name>
    <name type="common">Nathusius' pipistrelle</name>
    <dbReference type="NCBI Taxonomy" id="59473"/>
    <lineage>
        <taxon>Eukaryota</taxon>
        <taxon>Metazoa</taxon>
        <taxon>Chordata</taxon>
        <taxon>Craniata</taxon>
        <taxon>Vertebrata</taxon>
        <taxon>Euteleostomi</taxon>
        <taxon>Mammalia</taxon>
        <taxon>Eutheria</taxon>
        <taxon>Laurasiatheria</taxon>
        <taxon>Chiroptera</taxon>
        <taxon>Yangochiroptera</taxon>
        <taxon>Vespertilionidae</taxon>
        <taxon>Pipistrellus</taxon>
    </lineage>
</organism>
<evidence type="ECO:0000256" key="1">
    <source>
        <dbReference type="SAM" id="Phobius"/>
    </source>
</evidence>
<proteinExistence type="predicted"/>
<gene>
    <name evidence="2" type="ORF">MPIPNATIZW_LOCUS572</name>
</gene>
<keyword evidence="1" id="KW-1133">Transmembrane helix</keyword>
<accession>A0ABN9Z6A0</accession>
<keyword evidence="1" id="KW-0472">Membrane</keyword>
<evidence type="ECO:0000313" key="2">
    <source>
        <dbReference type="EMBL" id="CAK6432266.1"/>
    </source>
</evidence>
<dbReference type="EMBL" id="OY882858">
    <property type="protein sequence ID" value="CAK6432266.1"/>
    <property type="molecule type" value="Genomic_DNA"/>
</dbReference>
<protein>
    <submittedName>
        <fullName evidence="2">Uncharacterized protein</fullName>
    </submittedName>
</protein>
<dbReference type="Proteomes" id="UP001314169">
    <property type="component" value="Chromosome 1"/>
</dbReference>
<sequence length="101" mass="11647">MCLCVPPSLVPRALHLRRLKCRLRLRQCLIPLCPVLKSFPQECCLCMFILAIYKAASLPTPQVKDKMSLGWIFMGSFSISVLLNFKIHYFGLESLMNWKMV</sequence>
<keyword evidence="1" id="KW-0812">Transmembrane</keyword>
<evidence type="ECO:0000313" key="3">
    <source>
        <dbReference type="Proteomes" id="UP001314169"/>
    </source>
</evidence>
<feature type="transmembrane region" description="Helical" evidence="1">
    <location>
        <begin position="68"/>
        <end position="91"/>
    </location>
</feature>
<name>A0ABN9Z6A0_PIPNA</name>
<reference evidence="2" key="1">
    <citation type="submission" date="2023-12" db="EMBL/GenBank/DDBJ databases">
        <authorList>
            <person name="Brown T."/>
        </authorList>
    </citation>
    <scope>NUCLEOTIDE SEQUENCE</scope>
</reference>